<dbReference type="Proteomes" id="UP000299102">
    <property type="component" value="Unassembled WGS sequence"/>
</dbReference>
<proteinExistence type="predicted"/>
<organism evidence="1 2">
    <name type="scientific">Eumeta variegata</name>
    <name type="common">Bagworm moth</name>
    <name type="synonym">Eumeta japonica</name>
    <dbReference type="NCBI Taxonomy" id="151549"/>
    <lineage>
        <taxon>Eukaryota</taxon>
        <taxon>Metazoa</taxon>
        <taxon>Ecdysozoa</taxon>
        <taxon>Arthropoda</taxon>
        <taxon>Hexapoda</taxon>
        <taxon>Insecta</taxon>
        <taxon>Pterygota</taxon>
        <taxon>Neoptera</taxon>
        <taxon>Endopterygota</taxon>
        <taxon>Lepidoptera</taxon>
        <taxon>Glossata</taxon>
        <taxon>Ditrysia</taxon>
        <taxon>Tineoidea</taxon>
        <taxon>Psychidae</taxon>
        <taxon>Oiketicinae</taxon>
        <taxon>Eumeta</taxon>
    </lineage>
</organism>
<name>A0A4C1U0J7_EUMVA</name>
<reference evidence="1 2" key="1">
    <citation type="journal article" date="2019" name="Commun. Biol.">
        <title>The bagworm genome reveals a unique fibroin gene that provides high tensile strength.</title>
        <authorList>
            <person name="Kono N."/>
            <person name="Nakamura H."/>
            <person name="Ohtoshi R."/>
            <person name="Tomita M."/>
            <person name="Numata K."/>
            <person name="Arakawa K."/>
        </authorList>
    </citation>
    <scope>NUCLEOTIDE SEQUENCE [LARGE SCALE GENOMIC DNA]</scope>
</reference>
<dbReference type="AlphaFoldDB" id="A0A4C1U0J7"/>
<dbReference type="EMBL" id="BGZK01000111">
    <property type="protein sequence ID" value="GBP19718.1"/>
    <property type="molecule type" value="Genomic_DNA"/>
</dbReference>
<gene>
    <name evidence="1" type="ORF">EVAR_8878_1</name>
</gene>
<keyword evidence="2" id="KW-1185">Reference proteome</keyword>
<evidence type="ECO:0000313" key="2">
    <source>
        <dbReference type="Proteomes" id="UP000299102"/>
    </source>
</evidence>
<sequence>MPSRREIQYLSWTDRLEKNTPHQNIIMSCFEIFEKLIVLWAWSGLQKGWRRKNPKKQNGRIRSPPTLDMDINLFTTELKENENKAR</sequence>
<comment type="caution">
    <text evidence="1">The sequence shown here is derived from an EMBL/GenBank/DDBJ whole genome shotgun (WGS) entry which is preliminary data.</text>
</comment>
<dbReference type="PROSITE" id="PS51257">
    <property type="entry name" value="PROKAR_LIPOPROTEIN"/>
    <property type="match status" value="1"/>
</dbReference>
<accession>A0A4C1U0J7</accession>
<evidence type="ECO:0000313" key="1">
    <source>
        <dbReference type="EMBL" id="GBP19718.1"/>
    </source>
</evidence>
<protein>
    <submittedName>
        <fullName evidence="1">Uncharacterized protein</fullName>
    </submittedName>
</protein>